<dbReference type="AlphaFoldDB" id="A0A0B1NWI9"/>
<accession>A0A0B1NWI9</accession>
<dbReference type="OMA" id="NWAVGHD"/>
<evidence type="ECO:0000313" key="2">
    <source>
        <dbReference type="EMBL" id="KHJ30298.1"/>
    </source>
</evidence>
<reference evidence="2 3" key="1">
    <citation type="journal article" date="2014" name="BMC Genomics">
        <title>Adaptive genomic structural variation in the grape powdery mildew pathogen, Erysiphe necator.</title>
        <authorList>
            <person name="Jones L."/>
            <person name="Riaz S."/>
            <person name="Morales-Cruz A."/>
            <person name="Amrine K.C."/>
            <person name="McGuire B."/>
            <person name="Gubler W.D."/>
            <person name="Walker M.A."/>
            <person name="Cantu D."/>
        </authorList>
    </citation>
    <scope>NUCLEOTIDE SEQUENCE [LARGE SCALE GENOMIC DNA]</scope>
    <source>
        <strain evidence="3">c</strain>
    </source>
</reference>
<comment type="caution">
    <text evidence="2">The sequence shown here is derived from an EMBL/GenBank/DDBJ whole genome shotgun (WGS) entry which is preliminary data.</text>
</comment>
<feature type="compositionally biased region" description="Polar residues" evidence="1">
    <location>
        <begin position="305"/>
        <end position="334"/>
    </location>
</feature>
<feature type="compositionally biased region" description="Polar residues" evidence="1">
    <location>
        <begin position="540"/>
        <end position="557"/>
    </location>
</feature>
<dbReference type="EMBL" id="JNVN01004551">
    <property type="protein sequence ID" value="KHJ30298.1"/>
    <property type="molecule type" value="Genomic_DNA"/>
</dbReference>
<feature type="compositionally biased region" description="Polar residues" evidence="1">
    <location>
        <begin position="626"/>
        <end position="639"/>
    </location>
</feature>
<feature type="compositionally biased region" description="Polar residues" evidence="1">
    <location>
        <begin position="592"/>
        <end position="608"/>
    </location>
</feature>
<feature type="region of interest" description="Disordered" evidence="1">
    <location>
        <begin position="127"/>
        <end position="157"/>
    </location>
</feature>
<feature type="region of interest" description="Disordered" evidence="1">
    <location>
        <begin position="525"/>
        <end position="608"/>
    </location>
</feature>
<dbReference type="HOGENOM" id="CLU_351948_0_0_1"/>
<sequence length="850" mass="94893">MGTKTKKGFDSCLFDTIDRQILALKTKVLQAGPFLLLVDDQTLYPYTDSNHYRGTPFQPYEVRHLQYLTMMSGGNRGVALPCGDWQNEIESCSPAAIALHIQGSSTSVKGTKPPSKKISIADYKKLRKDGPSKQVTDSCDARSRASSITSEPLSRGPSLEITQEAKIVDGAGILRSQLINQKMEAKRLAIQNLKTSYTNNLTSNRNTPTSVKSIPNTPIVKQMLRSPMRSVIKHPLPPRPQSPKRGVDAKLPSNNFRQQKRLIDNTSPSSCIQAQKKLKNDTASIPSGSQNHNPRKTADLDQPRASPSENSLKPCKASQSSPLYQRDPISNQKRANPRKRAPIKIPDRLSPLPDDLGDLDDLDDIENSDNLGNLDDLDDFAKSVSLSPVYKINSSENSTNIKSGSSSPPFVFPRLLSPDLPLIVEQQLSRLQKKNSDLNSAEARQEVRKQENSTIGRRNTKIGHPLKRASDPTEMNLISKNKFGITKTDISEGVKSYVVKIKYKKRKTKDIERILRMTPKVELEAQRLANTKDKKEETDNSNTPAKNTNSETASKVSKNILLKKRPSELSEILSSPAKRTKMYSDDSAKPKSLSNPLRSPASLKNNYLTTPKKTDIKGINMHKVSSVDSNKTHSPNVSTPVLAEKRSSNNNPSTSNPVFQYDASRFVSEALTLKRKMDSELKTKDLNARKLLSDSETRAGLCTGIECLLAYYSAFSIQRDKRPSDRATSWESTIGLLEFVFRSSEPFLLLNTLAAQLFALVKEELNRSYLDHVSIIKEAPSELLGKIVRNAQSRDRYWMLAARGMSVLQEMGISNSVGPWTCWYDGRDYFLKVLAKYEHIEKLGWKASFQ</sequence>
<feature type="compositionally biased region" description="Polar residues" evidence="1">
    <location>
        <begin position="264"/>
        <end position="273"/>
    </location>
</feature>
<gene>
    <name evidence="2" type="ORF">EV44_g2344</name>
</gene>
<proteinExistence type="predicted"/>
<evidence type="ECO:0000256" key="1">
    <source>
        <dbReference type="SAM" id="MobiDB-lite"/>
    </source>
</evidence>
<evidence type="ECO:0000313" key="3">
    <source>
        <dbReference type="Proteomes" id="UP000030854"/>
    </source>
</evidence>
<name>A0A0B1NWI9_UNCNE</name>
<feature type="compositionally biased region" description="Polar residues" evidence="1">
    <location>
        <begin position="281"/>
        <end position="292"/>
    </location>
</feature>
<dbReference type="STRING" id="52586.A0A0B1NWI9"/>
<dbReference type="Proteomes" id="UP000030854">
    <property type="component" value="Unassembled WGS sequence"/>
</dbReference>
<organism evidence="2 3">
    <name type="scientific">Uncinula necator</name>
    <name type="common">Grape powdery mildew</name>
    <dbReference type="NCBI Taxonomy" id="52586"/>
    <lineage>
        <taxon>Eukaryota</taxon>
        <taxon>Fungi</taxon>
        <taxon>Dikarya</taxon>
        <taxon>Ascomycota</taxon>
        <taxon>Pezizomycotina</taxon>
        <taxon>Leotiomycetes</taxon>
        <taxon>Erysiphales</taxon>
        <taxon>Erysiphaceae</taxon>
        <taxon>Erysiphe</taxon>
    </lineage>
</organism>
<feature type="region of interest" description="Disordered" evidence="1">
    <location>
        <begin position="624"/>
        <end position="655"/>
    </location>
</feature>
<feature type="region of interest" description="Disordered" evidence="1">
    <location>
        <begin position="433"/>
        <end position="454"/>
    </location>
</feature>
<feature type="region of interest" description="Disordered" evidence="1">
    <location>
        <begin position="231"/>
        <end position="363"/>
    </location>
</feature>
<keyword evidence="3" id="KW-1185">Reference proteome</keyword>
<feature type="compositionally biased region" description="Basic and acidic residues" evidence="1">
    <location>
        <begin position="525"/>
        <end position="538"/>
    </location>
</feature>
<protein>
    <submittedName>
        <fullName evidence="2">Uncharacterized protein</fullName>
    </submittedName>
</protein>